<name>A0AAP0HE63_9MAGN</name>
<evidence type="ECO:0000256" key="1">
    <source>
        <dbReference type="SAM" id="MobiDB-lite"/>
    </source>
</evidence>
<gene>
    <name evidence="2" type="ORF">Scep_030245</name>
</gene>
<accession>A0AAP0HE63</accession>
<feature type="region of interest" description="Disordered" evidence="1">
    <location>
        <begin position="44"/>
        <end position="66"/>
    </location>
</feature>
<organism evidence="2 3">
    <name type="scientific">Stephania cephalantha</name>
    <dbReference type="NCBI Taxonomy" id="152367"/>
    <lineage>
        <taxon>Eukaryota</taxon>
        <taxon>Viridiplantae</taxon>
        <taxon>Streptophyta</taxon>
        <taxon>Embryophyta</taxon>
        <taxon>Tracheophyta</taxon>
        <taxon>Spermatophyta</taxon>
        <taxon>Magnoliopsida</taxon>
        <taxon>Ranunculales</taxon>
        <taxon>Menispermaceae</taxon>
        <taxon>Menispermoideae</taxon>
        <taxon>Cissampelideae</taxon>
        <taxon>Stephania</taxon>
    </lineage>
</organism>
<evidence type="ECO:0000313" key="2">
    <source>
        <dbReference type="EMBL" id="KAK9083774.1"/>
    </source>
</evidence>
<protein>
    <submittedName>
        <fullName evidence="2">Uncharacterized protein</fullName>
    </submittedName>
</protein>
<sequence>MEIWLWQSEVLGCEPEILNLCEHFNLLNNDGKTMFSLGGFSGRREDLSHKSRHRASSSSFPSTGMDPKIAPTIGGCIYGSTCGCGAGSICGGGNGALYPLITSIIPTT</sequence>
<keyword evidence="3" id="KW-1185">Reference proteome</keyword>
<dbReference type="Proteomes" id="UP001419268">
    <property type="component" value="Unassembled WGS sequence"/>
</dbReference>
<proteinExistence type="predicted"/>
<reference evidence="2 3" key="1">
    <citation type="submission" date="2024-01" db="EMBL/GenBank/DDBJ databases">
        <title>Genome assemblies of Stephania.</title>
        <authorList>
            <person name="Yang L."/>
        </authorList>
    </citation>
    <scope>NUCLEOTIDE SEQUENCE [LARGE SCALE GENOMIC DNA]</scope>
    <source>
        <strain evidence="2">JXDWG</strain>
        <tissue evidence="2">Leaf</tissue>
    </source>
</reference>
<dbReference type="EMBL" id="JBBNAG010000013">
    <property type="protein sequence ID" value="KAK9083774.1"/>
    <property type="molecule type" value="Genomic_DNA"/>
</dbReference>
<dbReference type="AlphaFoldDB" id="A0AAP0HE63"/>
<evidence type="ECO:0000313" key="3">
    <source>
        <dbReference type="Proteomes" id="UP001419268"/>
    </source>
</evidence>
<comment type="caution">
    <text evidence="2">The sequence shown here is derived from an EMBL/GenBank/DDBJ whole genome shotgun (WGS) entry which is preliminary data.</text>
</comment>